<reference evidence="10 11" key="1">
    <citation type="submission" date="2022-06" db="EMBL/GenBank/DDBJ databases">
        <title>Runella sp. S5 genome sequencing.</title>
        <authorList>
            <person name="Park S."/>
        </authorList>
    </citation>
    <scope>NUCLEOTIDE SEQUENCE [LARGE SCALE GENOMIC DNA]</scope>
    <source>
        <strain evidence="10 11">S5</strain>
    </source>
</reference>
<keyword evidence="5" id="KW-0472">Membrane</keyword>
<evidence type="ECO:0000313" key="10">
    <source>
        <dbReference type="EMBL" id="MCP1382809.1"/>
    </source>
</evidence>
<sequence length="678" mass="77629">MRTLLFFLLIGIHLPAWAQPVLTISDGQRTRTVAPCAYYYEDLTHQLTYEQIARYPLDSFKPMNRQGAIQLGIRLGTIWLRFNVNNQTERELVLLSTQWRFTRLEVYTVDEKGLLTIQKLPSNTPFSERLAPIAQALASLGKQPRTVYLAAEFSIVDFYNDYLQLTDMGNALLYQKQIGFWHGGLAGVYFLVFLYALVFYFRLRDPLIGWYALFVFANTHWFIDRSGYLLEFFGQDSWYAQFRPYYPIHLVFLGVWTIFLIKFTNLKKYSKFLYYLLIFWLGLDVAAYLHQMISGFFGPPYSVMRIVTHWLGIEYVGYLAISLFLLLIAVVYVSIRDFQKVRWYALAFSIGLTSMIIAILALYDISWLPHYPYNNFYFIGSLLEIVLLGFVLAERVSQHRKEQFQTQQQLIVQLQENLRHQNKLLQIRDEIARDLHDEVGATLTSIATSAKVIQKKNGSNNPDTNAILVQIKTDSEEAIHTIRDTVWALNPDNDAPEKLLEKMQAVGFKLLTTHDIAFVFENEVPTAQLPVFSMEQRRNIYLVYKEALHNIVKHANAANVKVHICQQITDLHVRISDDGQGFNCTQNAEGNGLRNFQKRANEGSFEVNVFSREGMGTIVEMVMICTKESTLTPSNFSKASTHPALKRLNTNSLLGRAAGAVDDEGEGGSAATVSLNPQ</sequence>
<dbReference type="RefSeq" id="WP_253527126.1">
    <property type="nucleotide sequence ID" value="NZ_JAMZEL010000003.1"/>
</dbReference>
<dbReference type="Pfam" id="PF07696">
    <property type="entry name" value="7TMR-DISMED2"/>
    <property type="match status" value="1"/>
</dbReference>
<feature type="signal peptide" evidence="6">
    <location>
        <begin position="1"/>
        <end position="18"/>
    </location>
</feature>
<feature type="transmembrane region" description="Helical" evidence="5">
    <location>
        <begin position="342"/>
        <end position="363"/>
    </location>
</feature>
<protein>
    <submittedName>
        <fullName evidence="10">Histidine kinase</fullName>
    </submittedName>
</protein>
<keyword evidence="11" id="KW-1185">Reference proteome</keyword>
<keyword evidence="1" id="KW-0808">Transferase</keyword>
<evidence type="ECO:0000256" key="3">
    <source>
        <dbReference type="ARBA" id="ARBA00023012"/>
    </source>
</evidence>
<dbReference type="InterPro" id="IPR036890">
    <property type="entry name" value="HATPase_C_sf"/>
</dbReference>
<dbReference type="CDD" id="cd16917">
    <property type="entry name" value="HATPase_UhpB-NarQ-NarX-like"/>
    <property type="match status" value="1"/>
</dbReference>
<proteinExistence type="predicted"/>
<feature type="chain" id="PRO_5046154293" evidence="6">
    <location>
        <begin position="19"/>
        <end position="678"/>
    </location>
</feature>
<dbReference type="Proteomes" id="UP001204772">
    <property type="component" value="Unassembled WGS sequence"/>
</dbReference>
<keyword evidence="5" id="KW-1133">Transmembrane helix</keyword>
<dbReference type="EMBL" id="JAMZEL010000003">
    <property type="protein sequence ID" value="MCP1382809.1"/>
    <property type="molecule type" value="Genomic_DNA"/>
</dbReference>
<name>A0ABT1FM10_9BACT</name>
<dbReference type="GO" id="GO:0016301">
    <property type="term" value="F:kinase activity"/>
    <property type="evidence" value="ECO:0007669"/>
    <property type="project" value="UniProtKB-KW"/>
</dbReference>
<comment type="caution">
    <text evidence="10">The sequence shown here is derived from an EMBL/GenBank/DDBJ whole genome shotgun (WGS) entry which is preliminary data.</text>
</comment>
<evidence type="ECO:0000256" key="6">
    <source>
        <dbReference type="SAM" id="SignalP"/>
    </source>
</evidence>
<evidence type="ECO:0000313" key="11">
    <source>
        <dbReference type="Proteomes" id="UP001204772"/>
    </source>
</evidence>
<accession>A0ABT1FM10</accession>
<feature type="domain" description="7TM-DISM receptor extracellular" evidence="7">
    <location>
        <begin position="180"/>
        <end position="395"/>
    </location>
</feature>
<evidence type="ECO:0000256" key="4">
    <source>
        <dbReference type="SAM" id="MobiDB-lite"/>
    </source>
</evidence>
<gene>
    <name evidence="10" type="ORF">NCI00_10260</name>
</gene>
<dbReference type="Gene3D" id="3.30.565.10">
    <property type="entry name" value="Histidine kinase-like ATPase, C-terminal domain"/>
    <property type="match status" value="1"/>
</dbReference>
<dbReference type="Pfam" id="PF07730">
    <property type="entry name" value="HisKA_3"/>
    <property type="match status" value="1"/>
</dbReference>
<feature type="domain" description="7TM-DISM receptor extracellular" evidence="8">
    <location>
        <begin position="37"/>
        <end position="149"/>
    </location>
</feature>
<dbReference type="Pfam" id="PF07695">
    <property type="entry name" value="7TMR-DISM_7TM"/>
    <property type="match status" value="1"/>
</dbReference>
<keyword evidence="3" id="KW-0902">Two-component regulatory system</keyword>
<organism evidence="10 11">
    <name type="scientific">Runella salmonicolor</name>
    <dbReference type="NCBI Taxonomy" id="2950278"/>
    <lineage>
        <taxon>Bacteria</taxon>
        <taxon>Pseudomonadati</taxon>
        <taxon>Bacteroidota</taxon>
        <taxon>Cytophagia</taxon>
        <taxon>Cytophagales</taxon>
        <taxon>Spirosomataceae</taxon>
        <taxon>Runella</taxon>
    </lineage>
</organism>
<feature type="transmembrane region" description="Helical" evidence="5">
    <location>
        <begin position="180"/>
        <end position="200"/>
    </location>
</feature>
<dbReference type="Gene3D" id="1.20.5.1930">
    <property type="match status" value="1"/>
</dbReference>
<feature type="transmembrane region" description="Helical" evidence="5">
    <location>
        <begin position="273"/>
        <end position="293"/>
    </location>
</feature>
<dbReference type="SUPFAM" id="SSF55874">
    <property type="entry name" value="ATPase domain of HSP90 chaperone/DNA topoisomerase II/histidine kinase"/>
    <property type="match status" value="1"/>
</dbReference>
<keyword evidence="6" id="KW-0732">Signal</keyword>
<evidence type="ECO:0000256" key="2">
    <source>
        <dbReference type="ARBA" id="ARBA00022777"/>
    </source>
</evidence>
<evidence type="ECO:0000256" key="5">
    <source>
        <dbReference type="SAM" id="Phobius"/>
    </source>
</evidence>
<evidence type="ECO:0000259" key="9">
    <source>
        <dbReference type="Pfam" id="PF07730"/>
    </source>
</evidence>
<evidence type="ECO:0000259" key="7">
    <source>
        <dbReference type="Pfam" id="PF07695"/>
    </source>
</evidence>
<feature type="transmembrane region" description="Helical" evidence="5">
    <location>
        <begin position="207"/>
        <end position="223"/>
    </location>
</feature>
<dbReference type="PANTHER" id="PTHR24421">
    <property type="entry name" value="NITRATE/NITRITE SENSOR PROTEIN NARX-RELATED"/>
    <property type="match status" value="1"/>
</dbReference>
<dbReference type="InterPro" id="IPR011622">
    <property type="entry name" value="7TMR_DISM_rcpt_extracell_dom2"/>
</dbReference>
<feature type="region of interest" description="Disordered" evidence="4">
    <location>
        <begin position="659"/>
        <end position="678"/>
    </location>
</feature>
<dbReference type="InterPro" id="IPR011712">
    <property type="entry name" value="Sig_transdc_His_kin_sub3_dim/P"/>
</dbReference>
<feature type="transmembrane region" description="Helical" evidence="5">
    <location>
        <begin position="375"/>
        <end position="393"/>
    </location>
</feature>
<dbReference type="Gene3D" id="2.60.40.2380">
    <property type="match status" value="1"/>
</dbReference>
<evidence type="ECO:0000259" key="8">
    <source>
        <dbReference type="Pfam" id="PF07696"/>
    </source>
</evidence>
<feature type="transmembrane region" description="Helical" evidence="5">
    <location>
        <begin position="243"/>
        <end position="261"/>
    </location>
</feature>
<feature type="domain" description="Signal transduction histidine kinase subgroup 3 dimerisation and phosphoacceptor" evidence="9">
    <location>
        <begin position="428"/>
        <end position="492"/>
    </location>
</feature>
<keyword evidence="2 10" id="KW-0418">Kinase</keyword>
<feature type="transmembrane region" description="Helical" evidence="5">
    <location>
        <begin position="313"/>
        <end position="335"/>
    </location>
</feature>
<evidence type="ECO:0000256" key="1">
    <source>
        <dbReference type="ARBA" id="ARBA00022679"/>
    </source>
</evidence>
<dbReference type="InterPro" id="IPR011623">
    <property type="entry name" value="7TMR_DISM_rcpt_extracell_dom1"/>
</dbReference>
<keyword evidence="5" id="KW-0812">Transmembrane</keyword>
<dbReference type="InterPro" id="IPR050482">
    <property type="entry name" value="Sensor_HK_TwoCompSys"/>
</dbReference>